<name>A0A6C0K745_9ZZZZ</name>
<dbReference type="EMBL" id="MN740798">
    <property type="protein sequence ID" value="QHU12088.1"/>
    <property type="molecule type" value="Genomic_DNA"/>
</dbReference>
<feature type="region of interest" description="Disordered" evidence="1">
    <location>
        <begin position="61"/>
        <end position="81"/>
    </location>
</feature>
<evidence type="ECO:0000256" key="1">
    <source>
        <dbReference type="SAM" id="MobiDB-lite"/>
    </source>
</evidence>
<dbReference type="AlphaFoldDB" id="A0A6C0K745"/>
<accession>A0A6C0K745</accession>
<keyword evidence="2" id="KW-0472">Membrane</keyword>
<reference evidence="3" key="1">
    <citation type="journal article" date="2020" name="Nature">
        <title>Giant virus diversity and host interactions through global metagenomics.</title>
        <authorList>
            <person name="Schulz F."/>
            <person name="Roux S."/>
            <person name="Paez-Espino D."/>
            <person name="Jungbluth S."/>
            <person name="Walsh D.A."/>
            <person name="Denef V.J."/>
            <person name="McMahon K.D."/>
            <person name="Konstantinidis K.T."/>
            <person name="Eloe-Fadrosh E.A."/>
            <person name="Kyrpides N.C."/>
            <person name="Woyke T."/>
        </authorList>
    </citation>
    <scope>NUCLEOTIDE SEQUENCE</scope>
    <source>
        <strain evidence="3">GVMAG-S-1101171-110</strain>
    </source>
</reference>
<evidence type="ECO:0000313" key="3">
    <source>
        <dbReference type="EMBL" id="QHU12088.1"/>
    </source>
</evidence>
<proteinExistence type="predicted"/>
<sequence>MEFVAQAQAMLAENVMYVGIGLFVAVVLAGFVWFYMSSGTKSGATSKTVLENQARIDVANMNVPGGIGQPDPESPPAMSQEEIEKQLASIGSMNTQVPIQAETQE</sequence>
<organism evidence="3">
    <name type="scientific">viral metagenome</name>
    <dbReference type="NCBI Taxonomy" id="1070528"/>
    <lineage>
        <taxon>unclassified sequences</taxon>
        <taxon>metagenomes</taxon>
        <taxon>organismal metagenomes</taxon>
    </lineage>
</organism>
<keyword evidence="2" id="KW-1133">Transmembrane helix</keyword>
<evidence type="ECO:0000256" key="2">
    <source>
        <dbReference type="SAM" id="Phobius"/>
    </source>
</evidence>
<feature type="transmembrane region" description="Helical" evidence="2">
    <location>
        <begin position="15"/>
        <end position="36"/>
    </location>
</feature>
<keyword evidence="2" id="KW-0812">Transmembrane</keyword>
<protein>
    <submittedName>
        <fullName evidence="3">Uncharacterized protein</fullName>
    </submittedName>
</protein>